<evidence type="ECO:0000256" key="2">
    <source>
        <dbReference type="ARBA" id="ARBA00022857"/>
    </source>
</evidence>
<dbReference type="Proteomes" id="UP001215280">
    <property type="component" value="Unassembled WGS sequence"/>
</dbReference>
<dbReference type="InterPro" id="IPR013332">
    <property type="entry name" value="KPR_N"/>
</dbReference>
<dbReference type="InterPro" id="IPR013328">
    <property type="entry name" value="6PGD_dom2"/>
</dbReference>
<evidence type="ECO:0000313" key="6">
    <source>
        <dbReference type="EMBL" id="KAJ7727824.1"/>
    </source>
</evidence>
<dbReference type="Gene3D" id="3.40.50.720">
    <property type="entry name" value="NAD(P)-binding Rossmann-like Domain"/>
    <property type="match status" value="1"/>
</dbReference>
<dbReference type="PANTHER" id="PTHR43765">
    <property type="entry name" value="2-DEHYDROPANTOATE 2-REDUCTASE-RELATED"/>
    <property type="match status" value="1"/>
</dbReference>
<keyword evidence="2" id="KW-0521">NADP</keyword>
<comment type="caution">
    <text evidence="6">The sequence shown here is derived from an EMBL/GenBank/DDBJ whole genome shotgun (WGS) entry which is preliminary data.</text>
</comment>
<dbReference type="EMBL" id="JARJLG010000209">
    <property type="protein sequence ID" value="KAJ7727824.1"/>
    <property type="molecule type" value="Genomic_DNA"/>
</dbReference>
<comment type="similarity">
    <text evidence="1">Belongs to the ketopantoate reductase family.</text>
</comment>
<evidence type="ECO:0000256" key="1">
    <source>
        <dbReference type="ARBA" id="ARBA00007870"/>
    </source>
</evidence>
<sequence length="398" mass="43929">MRFHVLGIGPLGSLVAHHLRRAIPPTHSITLLYNKPRTARHAPQSFHIQTGGSLTASSGFLHETFETSDNKDLGTAAQSNESIDSLFVTTRAPSTLHTIRKLYPRLSPNSTIVLVQNGLGVYEELIQNVFRNPQERPHFIFASSTHAMFFPSSSALFGGRSTLLHPEVGHVEFAIVPDLYGRNFEAGFLDENVHASERRARLSDITTPEDPQFERYQSLRNTVAALLLAEPLNAHWKSLATVQLALRRKLVVQSVIHPLTAIMGCRNGDVFSSENAVRIAARLCREASDVYGAQIREETKAWLAASDSDMGGLLGIARLPRALDAQSLTRECLRISQTSQGAVSNMLSALRAGKRTEIDYLNGYLVKLGKTYDVPMPANATIYNLVRMRSALPIDQIL</sequence>
<dbReference type="AlphaFoldDB" id="A0AAD7MQV3"/>
<accession>A0AAD7MQV3</accession>
<dbReference type="InterPro" id="IPR008927">
    <property type="entry name" value="6-PGluconate_DH-like_C_sf"/>
</dbReference>
<protein>
    <submittedName>
        <fullName evidence="6">Ketopantoate reductase-like protein</fullName>
    </submittedName>
</protein>
<dbReference type="PANTHER" id="PTHR43765:SF2">
    <property type="entry name" value="2-DEHYDROPANTOATE 2-REDUCTASE"/>
    <property type="match status" value="1"/>
</dbReference>
<dbReference type="Pfam" id="PF08546">
    <property type="entry name" value="ApbA_C"/>
    <property type="match status" value="1"/>
</dbReference>
<dbReference type="GO" id="GO:0008677">
    <property type="term" value="F:2-dehydropantoate 2-reductase activity"/>
    <property type="evidence" value="ECO:0007669"/>
    <property type="project" value="TreeGrafter"/>
</dbReference>
<dbReference type="GO" id="GO:0005739">
    <property type="term" value="C:mitochondrion"/>
    <property type="evidence" value="ECO:0007669"/>
    <property type="project" value="TreeGrafter"/>
</dbReference>
<evidence type="ECO:0000313" key="7">
    <source>
        <dbReference type="Proteomes" id="UP001215280"/>
    </source>
</evidence>
<keyword evidence="7" id="KW-1185">Reference proteome</keyword>
<dbReference type="InterPro" id="IPR050838">
    <property type="entry name" value="Ketopantoate_reductase"/>
</dbReference>
<dbReference type="InterPro" id="IPR036291">
    <property type="entry name" value="NAD(P)-bd_dom_sf"/>
</dbReference>
<evidence type="ECO:0000259" key="5">
    <source>
        <dbReference type="Pfam" id="PF08546"/>
    </source>
</evidence>
<evidence type="ECO:0000259" key="4">
    <source>
        <dbReference type="Pfam" id="PF02558"/>
    </source>
</evidence>
<dbReference type="SUPFAM" id="SSF48179">
    <property type="entry name" value="6-phosphogluconate dehydrogenase C-terminal domain-like"/>
    <property type="match status" value="1"/>
</dbReference>
<keyword evidence="3" id="KW-0560">Oxidoreductase</keyword>
<organism evidence="6 7">
    <name type="scientific">Mycena maculata</name>
    <dbReference type="NCBI Taxonomy" id="230809"/>
    <lineage>
        <taxon>Eukaryota</taxon>
        <taxon>Fungi</taxon>
        <taxon>Dikarya</taxon>
        <taxon>Basidiomycota</taxon>
        <taxon>Agaricomycotina</taxon>
        <taxon>Agaricomycetes</taxon>
        <taxon>Agaricomycetidae</taxon>
        <taxon>Agaricales</taxon>
        <taxon>Marasmiineae</taxon>
        <taxon>Mycenaceae</taxon>
        <taxon>Mycena</taxon>
    </lineage>
</organism>
<name>A0AAD7MQV3_9AGAR</name>
<dbReference type="Gene3D" id="1.10.1040.10">
    <property type="entry name" value="N-(1-d-carboxylethyl)-l-norvaline Dehydrogenase, domain 2"/>
    <property type="match status" value="1"/>
</dbReference>
<dbReference type="SUPFAM" id="SSF51735">
    <property type="entry name" value="NAD(P)-binding Rossmann-fold domains"/>
    <property type="match status" value="1"/>
</dbReference>
<dbReference type="InterPro" id="IPR013752">
    <property type="entry name" value="KPA_reductase"/>
</dbReference>
<feature type="domain" description="Ketopantoate reductase N-terminal" evidence="4">
    <location>
        <begin position="3"/>
        <end position="148"/>
    </location>
</feature>
<proteinExistence type="inferred from homology"/>
<dbReference type="GO" id="GO:0050661">
    <property type="term" value="F:NADP binding"/>
    <property type="evidence" value="ECO:0007669"/>
    <property type="project" value="TreeGrafter"/>
</dbReference>
<dbReference type="Pfam" id="PF02558">
    <property type="entry name" value="ApbA"/>
    <property type="match status" value="1"/>
</dbReference>
<gene>
    <name evidence="6" type="ORF">DFH07DRAFT_224294</name>
</gene>
<feature type="domain" description="Ketopantoate reductase C-terminal" evidence="5">
    <location>
        <begin position="243"/>
        <end position="388"/>
    </location>
</feature>
<reference evidence="6" key="1">
    <citation type="submission" date="2023-03" db="EMBL/GenBank/DDBJ databases">
        <title>Massive genome expansion in bonnet fungi (Mycena s.s.) driven by repeated elements and novel gene families across ecological guilds.</title>
        <authorList>
            <consortium name="Lawrence Berkeley National Laboratory"/>
            <person name="Harder C.B."/>
            <person name="Miyauchi S."/>
            <person name="Viragh M."/>
            <person name="Kuo A."/>
            <person name="Thoen E."/>
            <person name="Andreopoulos B."/>
            <person name="Lu D."/>
            <person name="Skrede I."/>
            <person name="Drula E."/>
            <person name="Henrissat B."/>
            <person name="Morin E."/>
            <person name="Kohler A."/>
            <person name="Barry K."/>
            <person name="LaButti K."/>
            <person name="Morin E."/>
            <person name="Salamov A."/>
            <person name="Lipzen A."/>
            <person name="Mereny Z."/>
            <person name="Hegedus B."/>
            <person name="Baldrian P."/>
            <person name="Stursova M."/>
            <person name="Weitz H."/>
            <person name="Taylor A."/>
            <person name="Grigoriev I.V."/>
            <person name="Nagy L.G."/>
            <person name="Martin F."/>
            <person name="Kauserud H."/>
        </authorList>
    </citation>
    <scope>NUCLEOTIDE SEQUENCE</scope>
    <source>
        <strain evidence="6">CBHHK188m</strain>
    </source>
</reference>
<evidence type="ECO:0000256" key="3">
    <source>
        <dbReference type="ARBA" id="ARBA00023002"/>
    </source>
</evidence>